<dbReference type="EMBL" id="BK032510">
    <property type="protein sequence ID" value="DAF43882.1"/>
    <property type="molecule type" value="Genomic_DNA"/>
</dbReference>
<accession>A0A8S5RZR3</accession>
<sequence>MSRFKIGDKVAINQDTIDIRGTIKAIVPGSYNNETGKYVKDTYLVEDKATEQTVECTKDQLVLINRPSPKTKLEAKNKSKNETMFYTKYNNIVVVGIRTEEKKIASKEMKTSVKFKGRTIPGIFTAKYTKPLRRFVIGYSICHSDDEFDINIGVEVAKERALHKPAGELRSNNWTMLQDDQCEMLVKCEAEYIFNNIKKYINRK</sequence>
<name>A0A8S5RZR3_9CAUD</name>
<organism evidence="1">
    <name type="scientific">Myoviridae sp. ctNQV2</name>
    <dbReference type="NCBI Taxonomy" id="2827683"/>
    <lineage>
        <taxon>Viruses</taxon>
        <taxon>Duplodnaviria</taxon>
        <taxon>Heunggongvirae</taxon>
        <taxon>Uroviricota</taxon>
        <taxon>Caudoviricetes</taxon>
    </lineage>
</organism>
<protein>
    <submittedName>
        <fullName evidence="1">Uncharacterized protein</fullName>
    </submittedName>
</protein>
<reference evidence="1" key="1">
    <citation type="journal article" date="2021" name="Proc. Natl. Acad. Sci. U.S.A.">
        <title>A Catalog of Tens of Thousands of Viruses from Human Metagenomes Reveals Hidden Associations with Chronic Diseases.</title>
        <authorList>
            <person name="Tisza M.J."/>
            <person name="Buck C.B."/>
        </authorList>
    </citation>
    <scope>NUCLEOTIDE SEQUENCE</scope>
    <source>
        <strain evidence="1">CtNQV2</strain>
    </source>
</reference>
<proteinExistence type="predicted"/>
<evidence type="ECO:0000313" key="1">
    <source>
        <dbReference type="EMBL" id="DAF43882.1"/>
    </source>
</evidence>